<dbReference type="HOGENOM" id="CLU_1653089_0_0_1"/>
<dbReference type="AlphaFoldDB" id="U9STU3"/>
<feature type="compositionally biased region" description="Basic and acidic residues" evidence="1">
    <location>
        <begin position="155"/>
        <end position="167"/>
    </location>
</feature>
<feature type="region of interest" description="Disordered" evidence="1">
    <location>
        <begin position="155"/>
        <end position="176"/>
    </location>
</feature>
<evidence type="ECO:0000313" key="2">
    <source>
        <dbReference type="EMBL" id="ERZ98486.1"/>
    </source>
</evidence>
<sequence>MFYGVSDRKYLLEEFKMPKTLRDMLADMIRDVNYEEKKVNELQVFGILHLGLRVQATRLWRAGGSITVFYKDPQVYYINNKFSVEGVKNFLKFLAMINRHKIIMMNNLNIIRGIQENNANPESEETSFLDELTGVVHLSQPPTPPSLIQFFADNEKTPKKAKSEKSSLVKKRRLIK</sequence>
<dbReference type="EMBL" id="KI298726">
    <property type="protein sequence ID" value="ERZ98486.1"/>
    <property type="molecule type" value="Genomic_DNA"/>
</dbReference>
<proteinExistence type="predicted"/>
<accession>U9STU3</accession>
<protein>
    <submittedName>
        <fullName evidence="2">Uncharacterized protein</fullName>
    </submittedName>
</protein>
<organism evidence="2">
    <name type="scientific">Rhizophagus irregularis (strain DAOM 181602 / DAOM 197198 / MUCL 43194)</name>
    <name type="common">Arbuscular mycorrhizal fungus</name>
    <name type="synonym">Glomus intraradices</name>
    <dbReference type="NCBI Taxonomy" id="747089"/>
    <lineage>
        <taxon>Eukaryota</taxon>
        <taxon>Fungi</taxon>
        <taxon>Fungi incertae sedis</taxon>
        <taxon>Mucoromycota</taxon>
        <taxon>Glomeromycotina</taxon>
        <taxon>Glomeromycetes</taxon>
        <taxon>Glomerales</taxon>
        <taxon>Glomeraceae</taxon>
        <taxon>Rhizophagus</taxon>
    </lineage>
</organism>
<evidence type="ECO:0000256" key="1">
    <source>
        <dbReference type="SAM" id="MobiDB-lite"/>
    </source>
</evidence>
<dbReference type="VEuPathDB" id="FungiDB:RhiirFUN_019048"/>
<gene>
    <name evidence="2" type="ORF">GLOINDRAFT_286011</name>
</gene>
<reference evidence="2" key="1">
    <citation type="submission" date="2013-07" db="EMBL/GenBank/DDBJ databases">
        <title>The genome of an arbuscular mycorrhizal fungus provides insights into the evolution of the oldest plant symbiosis.</title>
        <authorList>
            <consortium name="DOE Joint Genome Institute"/>
            <person name="Tisserant E."/>
            <person name="Malbreil M."/>
            <person name="Kuo A."/>
            <person name="Kohler A."/>
            <person name="Symeonidi A."/>
            <person name="Balestrini R."/>
            <person name="Charron P."/>
            <person name="Duensing N."/>
            <person name="Frei-dit-Frey N."/>
            <person name="Gianinazzi-Pearson V."/>
            <person name="Gilbert B."/>
            <person name="Handa Y."/>
            <person name="Hijri M."/>
            <person name="Kaul R."/>
            <person name="Kawaguchi M."/>
            <person name="Krajinski F."/>
            <person name="Lammers P."/>
            <person name="Lapierre D."/>
            <person name="Masclaux F.G."/>
            <person name="Murat C."/>
            <person name="Morin E."/>
            <person name="Ndikumana S."/>
            <person name="Pagni M."/>
            <person name="Petitpierre D."/>
            <person name="Requena N."/>
            <person name="Rosikiewicz P."/>
            <person name="Riley R."/>
            <person name="Saito K."/>
            <person name="San Clemente H."/>
            <person name="Shapiro H."/>
            <person name="van Tuinen D."/>
            <person name="Becard G."/>
            <person name="Bonfante P."/>
            <person name="Paszkowski U."/>
            <person name="Shachar-Hill Y."/>
            <person name="Young J.P."/>
            <person name="Sanders I.R."/>
            <person name="Henrissat B."/>
            <person name="Rensing S.A."/>
            <person name="Grigoriev I.V."/>
            <person name="Corradi N."/>
            <person name="Roux C."/>
            <person name="Martin F."/>
        </authorList>
    </citation>
    <scope>NUCLEOTIDE SEQUENCE</scope>
    <source>
        <strain evidence="2">DAOM 197198</strain>
    </source>
</reference>
<name>U9STU3_RHIID</name>